<evidence type="ECO:0000313" key="7">
    <source>
        <dbReference type="Proteomes" id="UP000017973"/>
    </source>
</evidence>
<feature type="compositionally biased region" description="Polar residues" evidence="2">
    <location>
        <begin position="173"/>
        <end position="183"/>
    </location>
</feature>
<dbReference type="PATRIC" id="fig|1408254.3.peg.2019"/>
<evidence type="ECO:0000256" key="1">
    <source>
        <dbReference type="SAM" id="Coils"/>
    </source>
</evidence>
<feature type="coiled-coil region" evidence="1">
    <location>
        <begin position="327"/>
        <end position="368"/>
    </location>
</feature>
<feature type="region of interest" description="Disordered" evidence="2">
    <location>
        <begin position="782"/>
        <end position="845"/>
    </location>
</feature>
<proteinExistence type="predicted"/>
<evidence type="ECO:0000256" key="4">
    <source>
        <dbReference type="SAM" id="SignalP"/>
    </source>
</evidence>
<feature type="domain" description="TPM" evidence="5">
    <location>
        <begin position="34"/>
        <end position="149"/>
    </location>
</feature>
<evidence type="ECO:0000256" key="2">
    <source>
        <dbReference type="SAM" id="MobiDB-lite"/>
    </source>
</evidence>
<keyword evidence="3" id="KW-0812">Transmembrane</keyword>
<feature type="signal peptide" evidence="4">
    <location>
        <begin position="1"/>
        <end position="24"/>
    </location>
</feature>
<dbReference type="Proteomes" id="UP000017973">
    <property type="component" value="Unassembled WGS sequence"/>
</dbReference>
<evidence type="ECO:0000256" key="3">
    <source>
        <dbReference type="SAM" id="Phobius"/>
    </source>
</evidence>
<organism evidence="6 7">
    <name type="scientific">Brevibacillus panacihumi W25</name>
    <dbReference type="NCBI Taxonomy" id="1408254"/>
    <lineage>
        <taxon>Bacteria</taxon>
        <taxon>Bacillati</taxon>
        <taxon>Bacillota</taxon>
        <taxon>Bacilli</taxon>
        <taxon>Bacillales</taxon>
        <taxon>Paenibacillaceae</taxon>
        <taxon>Brevibacillus</taxon>
    </lineage>
</organism>
<dbReference type="OrthoDB" id="2373020at2"/>
<dbReference type="AlphaFoldDB" id="V6M8L3"/>
<dbReference type="Pfam" id="PF04536">
    <property type="entry name" value="TPM_phosphatase"/>
    <property type="match status" value="1"/>
</dbReference>
<keyword evidence="3" id="KW-0472">Membrane</keyword>
<keyword evidence="4" id="KW-0732">Signal</keyword>
<dbReference type="STRING" id="1408254.T458_10200"/>
<feature type="coiled-coil region" evidence="1">
    <location>
        <begin position="550"/>
        <end position="580"/>
    </location>
</feature>
<dbReference type="eggNOG" id="COG1512">
    <property type="taxonomic scope" value="Bacteria"/>
</dbReference>
<accession>V6M8L3</accession>
<feature type="coiled-coil region" evidence="1">
    <location>
        <begin position="405"/>
        <end position="439"/>
    </location>
</feature>
<evidence type="ECO:0000313" key="6">
    <source>
        <dbReference type="EMBL" id="EST54879.1"/>
    </source>
</evidence>
<keyword evidence="1" id="KW-0175">Coiled coil</keyword>
<feature type="chain" id="PRO_5004749566" description="TPM domain-containing protein" evidence="4">
    <location>
        <begin position="25"/>
        <end position="845"/>
    </location>
</feature>
<feature type="coiled-coil region" evidence="1">
    <location>
        <begin position="268"/>
        <end position="295"/>
    </location>
</feature>
<dbReference type="Gene3D" id="3.10.310.50">
    <property type="match status" value="1"/>
</dbReference>
<dbReference type="EMBL" id="AYJU01000015">
    <property type="protein sequence ID" value="EST54879.1"/>
    <property type="molecule type" value="Genomic_DNA"/>
</dbReference>
<feature type="compositionally biased region" description="Low complexity" evidence="2">
    <location>
        <begin position="185"/>
        <end position="197"/>
    </location>
</feature>
<feature type="compositionally biased region" description="Gly residues" evidence="2">
    <location>
        <begin position="789"/>
        <end position="824"/>
    </location>
</feature>
<reference evidence="6 7" key="1">
    <citation type="journal article" date="2014" name="Genome Announc.">
        <title>Draft Genome Sequence of Brevibacillus panacihumi Strain W25, a Halotolerant Hydrocarbon-Degrading Bacterium.</title>
        <authorList>
            <person name="Wang X."/>
            <person name="Jin D."/>
            <person name="Zhou L."/>
            <person name="Wu L."/>
            <person name="An W."/>
            <person name="Chen Y."/>
            <person name="Zhao L."/>
        </authorList>
    </citation>
    <scope>NUCLEOTIDE SEQUENCE [LARGE SCALE GENOMIC DNA]</scope>
    <source>
        <strain evidence="6 7">W25</strain>
    </source>
</reference>
<keyword evidence="3" id="KW-1133">Transmembrane helix</keyword>
<protein>
    <recommendedName>
        <fullName evidence="5">TPM domain-containing protein</fullName>
    </recommendedName>
</protein>
<sequence>MKRIITWLFMLAVMLVSMTSSAYAASLPERTGDITDSAGLFSPEEQARIHDGIANKTYELLLLTASGLDEQEGERLANQAYDTWQLGPNQMILVVTVNPNHVHLVFENQQLADLVSRSEAGDVKGVLDLQFVPYARDGNVADGVVAVSDFLNSLPAAASEPPEQTGAAAVQQPAGSSHTSSGDESAASPRTPATATPVGGREGMSMMTVLLVLLIAVLVFIVVKQLVFGSRLKKLLAEAKEKHAEVTPMIDRMIVSELFRELEIGLIAGETKRQVNEMEQEALRLHQESKLLRERLDAQKVAFFAAAKTEAAVKELLADVQIYADAIAQTQSRMTEMERLSREVREAVENAKERATQIDSQIEALAGETSFSLVVMRRDMEQTMSVLKKADQLDEFDYVQAEGLAKQVHEEFDGLQLAVEELRRQIELLRTYLPRIKEREEELRLIVGREQLLLVDADPFAMLRSAEAEIPRLRTLIEEGHAKAARECADRIENGLQEASDAVATMIQHRDFSSNTVKEVNQLLTEFGDFQSRYTRDLESLRQQYAEVHLQKQNERYRQIREDKAELERLLIEIRAAIDERAQNYKAGFEKSETAQHFLSRVRNIREQLFGYRRSLEEKVWAAKDGFGQQKSRFYQAVSLFEQLRVRVAQIERMITQSKGEAEKIEAIASSARLDVYRLEEAIDSFVVHVDELVYRVEQIKREKEETLLAWNRLQDEFTSRSHHYGRKIRISSYSARMNLLREQVEGAIAEGLFAEAMRAISSGNDIVEQMHRDYLRKLEEERRRNHSGGSGGGFGGGRSSGSSGWGGGGRSSGSTGWGGGGRSSGSSSWGGSSGGGRSSGSSSW</sequence>
<name>V6M8L3_9BACL</name>
<evidence type="ECO:0000259" key="5">
    <source>
        <dbReference type="Pfam" id="PF04536"/>
    </source>
</evidence>
<dbReference type="HOGENOM" id="CLU_352618_0_0_9"/>
<dbReference type="InterPro" id="IPR007621">
    <property type="entry name" value="TPM_dom"/>
</dbReference>
<dbReference type="RefSeq" id="WP_023556007.1">
    <property type="nucleotide sequence ID" value="NZ_KI629782.1"/>
</dbReference>
<keyword evidence="7" id="KW-1185">Reference proteome</keyword>
<comment type="caution">
    <text evidence="6">The sequence shown here is derived from an EMBL/GenBank/DDBJ whole genome shotgun (WGS) entry which is preliminary data.</text>
</comment>
<gene>
    <name evidence="6" type="ORF">T458_10200</name>
</gene>
<feature type="transmembrane region" description="Helical" evidence="3">
    <location>
        <begin position="204"/>
        <end position="223"/>
    </location>
</feature>
<feature type="region of interest" description="Disordered" evidence="2">
    <location>
        <begin position="156"/>
        <end position="199"/>
    </location>
</feature>